<feature type="binding site" description="in other chain" evidence="15">
    <location>
        <position position="154"/>
    </location>
    <ligand>
        <name>ADP</name>
        <dbReference type="ChEBI" id="CHEBI:456216"/>
        <note>allosteric activator; ligand shared between dimeric partners</note>
    </ligand>
</feature>
<dbReference type="InterPro" id="IPR022953">
    <property type="entry name" value="ATP_PFK"/>
</dbReference>
<keyword evidence="13 15" id="KW-0324">Glycolysis</keyword>
<evidence type="ECO:0000256" key="12">
    <source>
        <dbReference type="ARBA" id="ARBA00022842"/>
    </source>
</evidence>
<keyword evidence="8 15" id="KW-0479">Metal-binding</keyword>
<evidence type="ECO:0000256" key="1">
    <source>
        <dbReference type="ARBA" id="ARBA00001946"/>
    </source>
</evidence>
<evidence type="ECO:0000256" key="8">
    <source>
        <dbReference type="ARBA" id="ARBA00022723"/>
    </source>
</evidence>
<dbReference type="InterPro" id="IPR000023">
    <property type="entry name" value="Phosphofructokinase_dom"/>
</dbReference>
<dbReference type="PRINTS" id="PR00476">
    <property type="entry name" value="PHFRCTKINASE"/>
</dbReference>
<comment type="catalytic activity">
    <reaction evidence="14 15">
        <text>beta-D-fructose 6-phosphate + ATP = beta-D-fructose 1,6-bisphosphate + ADP + H(+)</text>
        <dbReference type="Rhea" id="RHEA:16109"/>
        <dbReference type="ChEBI" id="CHEBI:15378"/>
        <dbReference type="ChEBI" id="CHEBI:30616"/>
        <dbReference type="ChEBI" id="CHEBI:32966"/>
        <dbReference type="ChEBI" id="CHEBI:57634"/>
        <dbReference type="ChEBI" id="CHEBI:456216"/>
        <dbReference type="EC" id="2.7.1.11"/>
    </reaction>
</comment>
<dbReference type="Gene3D" id="3.40.50.450">
    <property type="match status" value="1"/>
</dbReference>
<dbReference type="NCBIfam" id="NF002872">
    <property type="entry name" value="PRK03202.1"/>
    <property type="match status" value="1"/>
</dbReference>
<sequence>MNKIGVLTSGEDAPGMNAAIRAVVRSGLYYGKEMVGIKYGFEGAINGNIQEMDAGTVGSILQRGGTILQSRLCEEISTDDGQRKAIETLKKSGIDALVIIGGREALQTARELANKDFPCIGIPATIDNDIPCIDDSIGFDTALNTVIDYIDRIRDTASSHEKTSIIEVMGKDTGALALWSGLAGGAENILIPEKKEDAEDIVEHVKSGGGRTKRYSIIVVAEGIGRGTDFSTKLKEEAGIDSRVIVLGHTQRGGAPTARDRALASRLGAYAIDLLLNNESGKLAGFHNNQLVNYNLAEVFTQKPRIEESMYHLSRRLSL</sequence>
<evidence type="ECO:0000256" key="4">
    <source>
        <dbReference type="ARBA" id="ARBA00004679"/>
    </source>
</evidence>
<evidence type="ECO:0000313" key="18">
    <source>
        <dbReference type="Proteomes" id="UP000831787"/>
    </source>
</evidence>
<dbReference type="PANTHER" id="PTHR13697">
    <property type="entry name" value="PHOSPHOFRUCTOKINASE"/>
    <property type="match status" value="1"/>
</dbReference>
<dbReference type="PANTHER" id="PTHR13697:SF4">
    <property type="entry name" value="ATP-DEPENDENT 6-PHOSPHOFRUCTOKINASE"/>
    <property type="match status" value="1"/>
</dbReference>
<feature type="binding site" evidence="15">
    <location>
        <begin position="21"/>
        <end position="25"/>
    </location>
    <ligand>
        <name>ADP</name>
        <dbReference type="ChEBI" id="CHEBI:456216"/>
        <note>allosteric activator; ligand shared between dimeric partners</note>
    </ligand>
</feature>
<comment type="activity regulation">
    <text evidence="15">Allosterically activated by ADP and other diphosphonucleosides, and allosterically inhibited by phosphoenolpyruvate.</text>
</comment>
<keyword evidence="11 15" id="KW-0067">ATP-binding</keyword>
<comment type="function">
    <text evidence="2 15">Catalyzes the phosphorylation of D-fructose 6-phosphate to fructose 1,6-bisphosphate by ATP, the first committing step of glycolysis.</text>
</comment>
<keyword evidence="6 15" id="KW-0021">Allosteric enzyme</keyword>
<evidence type="ECO:0000256" key="11">
    <source>
        <dbReference type="ARBA" id="ARBA00022840"/>
    </source>
</evidence>
<feature type="binding site" description="in other chain" evidence="15">
    <location>
        <begin position="213"/>
        <end position="215"/>
    </location>
    <ligand>
        <name>ADP</name>
        <dbReference type="ChEBI" id="CHEBI:456216"/>
        <note>allosteric activator; ligand shared between dimeric partners</note>
    </ligand>
</feature>
<feature type="active site" description="Proton acceptor" evidence="15">
    <location>
        <position position="127"/>
    </location>
</feature>
<accession>A0ABY4EJC3</accession>
<evidence type="ECO:0000256" key="15">
    <source>
        <dbReference type="HAMAP-Rule" id="MF_00339"/>
    </source>
</evidence>
<evidence type="ECO:0000256" key="5">
    <source>
        <dbReference type="ARBA" id="ARBA00022490"/>
    </source>
</evidence>
<keyword evidence="10 15" id="KW-0418">Kinase</keyword>
<evidence type="ECO:0000256" key="9">
    <source>
        <dbReference type="ARBA" id="ARBA00022741"/>
    </source>
</evidence>
<dbReference type="Pfam" id="PF00365">
    <property type="entry name" value="PFK"/>
    <property type="match status" value="1"/>
</dbReference>
<evidence type="ECO:0000256" key="14">
    <source>
        <dbReference type="ARBA" id="ARBA00048070"/>
    </source>
</evidence>
<reference evidence="17 18" key="1">
    <citation type="submission" date="2022-04" db="EMBL/GenBank/DDBJ databases">
        <title>Halobacillus sp. isolated from saltern.</title>
        <authorList>
            <person name="Won M."/>
            <person name="Lee C.-M."/>
            <person name="Woen H.-Y."/>
            <person name="Kwon S.-W."/>
        </authorList>
    </citation>
    <scope>NUCLEOTIDE SEQUENCE [LARGE SCALE GENOMIC DNA]</scope>
    <source>
        <strain evidence="17 18">SSBR10-3</strain>
    </source>
</reference>
<evidence type="ECO:0000256" key="7">
    <source>
        <dbReference type="ARBA" id="ARBA00022679"/>
    </source>
</evidence>
<keyword evidence="12 15" id="KW-0460">Magnesium</keyword>
<dbReference type="SUPFAM" id="SSF53784">
    <property type="entry name" value="Phosphofructokinase"/>
    <property type="match status" value="1"/>
</dbReference>
<dbReference type="InterPro" id="IPR035966">
    <property type="entry name" value="PKF_sf"/>
</dbReference>
<comment type="pathway">
    <text evidence="4 15">Carbohydrate degradation; glycolysis; D-glyceraldehyde 3-phosphate and glycerone phosphate from D-glucose: step 3/4.</text>
</comment>
<comment type="subcellular location">
    <subcellularLocation>
        <location evidence="3 15">Cytoplasm</location>
    </subcellularLocation>
</comment>
<evidence type="ECO:0000313" key="17">
    <source>
        <dbReference type="EMBL" id="UOQ44254.1"/>
    </source>
</evidence>
<dbReference type="PROSITE" id="PS00433">
    <property type="entry name" value="PHOSPHOFRUCTOKINASE"/>
    <property type="match status" value="1"/>
</dbReference>
<feature type="binding site" description="in other chain" evidence="15">
    <location>
        <begin position="185"/>
        <end position="187"/>
    </location>
    <ligand>
        <name>ADP</name>
        <dbReference type="ChEBI" id="CHEBI:456216"/>
        <note>allosteric activator; ligand shared between dimeric partners</note>
    </ligand>
</feature>
<dbReference type="EMBL" id="CP095073">
    <property type="protein sequence ID" value="UOQ44254.1"/>
    <property type="molecule type" value="Genomic_DNA"/>
</dbReference>
<dbReference type="RefSeq" id="WP_244710064.1">
    <property type="nucleotide sequence ID" value="NZ_CP095073.1"/>
</dbReference>
<feature type="binding site" description="in other chain" evidence="15">
    <location>
        <position position="211"/>
    </location>
    <ligand>
        <name>ADP</name>
        <dbReference type="ChEBI" id="CHEBI:456216"/>
        <note>allosteric activator; ligand shared between dimeric partners</note>
    </ligand>
</feature>
<evidence type="ECO:0000259" key="16">
    <source>
        <dbReference type="Pfam" id="PF00365"/>
    </source>
</evidence>
<evidence type="ECO:0000256" key="3">
    <source>
        <dbReference type="ARBA" id="ARBA00004496"/>
    </source>
</evidence>
<protein>
    <recommendedName>
        <fullName evidence="15">ATP-dependent 6-phosphofructokinase</fullName>
        <shortName evidence="15">ATP-PFK</shortName>
        <shortName evidence="15">Phosphofructokinase</shortName>
        <ecNumber evidence="15">2.7.1.11</ecNumber>
    </recommendedName>
    <alternativeName>
        <fullName evidence="15">Phosphohexokinase</fullName>
    </alternativeName>
</protein>
<keyword evidence="7 15" id="KW-0808">Transferase</keyword>
<organism evidence="17 18">
    <name type="scientific">Halobacillus salinarum</name>
    <dbReference type="NCBI Taxonomy" id="2932257"/>
    <lineage>
        <taxon>Bacteria</taxon>
        <taxon>Bacillati</taxon>
        <taxon>Bacillota</taxon>
        <taxon>Bacilli</taxon>
        <taxon>Bacillales</taxon>
        <taxon>Bacillaceae</taxon>
        <taxon>Halobacillus</taxon>
    </lineage>
</organism>
<evidence type="ECO:0000256" key="13">
    <source>
        <dbReference type="ARBA" id="ARBA00023152"/>
    </source>
</evidence>
<dbReference type="PIRSF" id="PIRSF000532">
    <property type="entry name" value="ATP_PFK_prok"/>
    <property type="match status" value="1"/>
</dbReference>
<comment type="cofactor">
    <cofactor evidence="1 15">
        <name>Mg(2+)</name>
        <dbReference type="ChEBI" id="CHEBI:18420"/>
    </cofactor>
</comment>
<keyword evidence="9 15" id="KW-0547">Nucleotide-binding</keyword>
<comment type="similarity">
    <text evidence="15">Belongs to the phosphofructokinase type A (PFKA) family. ATP-dependent PFK group I subfamily. Prokaryotic clade 'B1' sub-subfamily.</text>
</comment>
<gene>
    <name evidence="15" type="primary">pfkA</name>
    <name evidence="17" type="ORF">MUN89_20760</name>
</gene>
<feature type="binding site" description="in other chain" evidence="15">
    <location>
        <begin position="125"/>
        <end position="127"/>
    </location>
    <ligand>
        <name>substrate</name>
        <note>ligand shared between dimeric partners</note>
    </ligand>
</feature>
<feature type="domain" description="Phosphofructokinase" evidence="16">
    <location>
        <begin position="3"/>
        <end position="275"/>
    </location>
</feature>
<feature type="binding site" description="in other chain" evidence="15">
    <location>
        <begin position="249"/>
        <end position="252"/>
    </location>
    <ligand>
        <name>substrate</name>
        <note>ligand shared between dimeric partners</note>
    </ligand>
</feature>
<dbReference type="HAMAP" id="MF_00339">
    <property type="entry name" value="Phosphofructokinase_I_B1"/>
    <property type="match status" value="1"/>
</dbReference>
<dbReference type="InterPro" id="IPR012003">
    <property type="entry name" value="ATP_PFK_prok-type"/>
</dbReference>
<comment type="caution">
    <text evidence="15">Lacks conserved residue(s) required for the propagation of feature annotation.</text>
</comment>
<dbReference type="Gene3D" id="3.40.50.460">
    <property type="entry name" value="Phosphofructokinase domain"/>
    <property type="match status" value="1"/>
</dbReference>
<feature type="binding site" description="in other chain" evidence="15">
    <location>
        <position position="222"/>
    </location>
    <ligand>
        <name>substrate</name>
        <note>ligand shared between dimeric partners</note>
    </ligand>
</feature>
<keyword evidence="18" id="KW-1185">Reference proteome</keyword>
<evidence type="ECO:0000256" key="2">
    <source>
        <dbReference type="ARBA" id="ARBA00002659"/>
    </source>
</evidence>
<dbReference type="EC" id="2.7.1.11" evidence="15"/>
<proteinExistence type="inferred from homology"/>
<name>A0ABY4EJC3_9BACI</name>
<dbReference type="Proteomes" id="UP000831787">
    <property type="component" value="Chromosome"/>
</dbReference>
<evidence type="ECO:0000256" key="6">
    <source>
        <dbReference type="ARBA" id="ARBA00022533"/>
    </source>
</evidence>
<comment type="subunit">
    <text evidence="15">Homotetramer.</text>
</comment>
<evidence type="ECO:0000256" key="10">
    <source>
        <dbReference type="ARBA" id="ARBA00022777"/>
    </source>
</evidence>
<dbReference type="InterPro" id="IPR015912">
    <property type="entry name" value="Phosphofructokinase_CS"/>
</dbReference>
<keyword evidence="5 15" id="KW-0963">Cytoplasm</keyword>
<feature type="binding site" evidence="15">
    <location>
        <position position="243"/>
    </location>
    <ligand>
        <name>substrate</name>
        <note>ligand shared between dimeric partners</note>
    </ligand>
</feature>
<dbReference type="InterPro" id="IPR012828">
    <property type="entry name" value="PFKA_ATP_prok"/>
</dbReference>